<dbReference type="InterPro" id="IPR000847">
    <property type="entry name" value="LysR_HTH_N"/>
</dbReference>
<dbReference type="Gene3D" id="3.40.190.10">
    <property type="entry name" value="Periplasmic binding protein-like II"/>
    <property type="match status" value="2"/>
</dbReference>
<dbReference type="PANTHER" id="PTHR30537">
    <property type="entry name" value="HTH-TYPE TRANSCRIPTIONAL REGULATOR"/>
    <property type="match status" value="1"/>
</dbReference>
<feature type="transmembrane region" description="Helical" evidence="5">
    <location>
        <begin position="221"/>
        <end position="242"/>
    </location>
</feature>
<dbReference type="GO" id="GO:0043565">
    <property type="term" value="F:sequence-specific DNA binding"/>
    <property type="evidence" value="ECO:0007669"/>
    <property type="project" value="TreeGrafter"/>
</dbReference>
<keyword evidence="4" id="KW-0804">Transcription</keyword>
<dbReference type="EMBL" id="SMGD01000014">
    <property type="protein sequence ID" value="TCK47552.1"/>
    <property type="molecule type" value="Genomic_DNA"/>
</dbReference>
<accession>A0A4R1JAA0</accession>
<dbReference type="PROSITE" id="PS50931">
    <property type="entry name" value="HTH_LYSR"/>
    <property type="match status" value="1"/>
</dbReference>
<dbReference type="Pfam" id="PF03466">
    <property type="entry name" value="LysR_substrate"/>
    <property type="match status" value="1"/>
</dbReference>
<organism evidence="7 8">
    <name type="scientific">Celerinatantimonas diazotrophica</name>
    <dbReference type="NCBI Taxonomy" id="412034"/>
    <lineage>
        <taxon>Bacteria</taxon>
        <taxon>Pseudomonadati</taxon>
        <taxon>Pseudomonadota</taxon>
        <taxon>Gammaproteobacteria</taxon>
        <taxon>Celerinatantimonadaceae</taxon>
        <taxon>Celerinatantimonas</taxon>
    </lineage>
</organism>
<keyword evidence="5" id="KW-0812">Transmembrane</keyword>
<comment type="caution">
    <text evidence="7">The sequence shown here is derived from an EMBL/GenBank/DDBJ whole genome shotgun (WGS) entry which is preliminary data.</text>
</comment>
<dbReference type="AlphaFoldDB" id="A0A4R1JAA0"/>
<name>A0A4R1JAA0_9GAMM</name>
<gene>
    <name evidence="7" type="ORF">EV690_2584</name>
</gene>
<dbReference type="InterPro" id="IPR036388">
    <property type="entry name" value="WH-like_DNA-bd_sf"/>
</dbReference>
<dbReference type="InterPro" id="IPR058163">
    <property type="entry name" value="LysR-type_TF_proteobact-type"/>
</dbReference>
<dbReference type="Gene3D" id="1.10.10.10">
    <property type="entry name" value="Winged helix-like DNA-binding domain superfamily/Winged helix DNA-binding domain"/>
    <property type="match status" value="1"/>
</dbReference>
<dbReference type="GO" id="GO:0006351">
    <property type="term" value="P:DNA-templated transcription"/>
    <property type="evidence" value="ECO:0007669"/>
    <property type="project" value="TreeGrafter"/>
</dbReference>
<keyword evidence="5" id="KW-0472">Membrane</keyword>
<sequence>MKRRNIPLNALRAFESAARHGKMLDAGNELCVSHSAISRQVKRLEEILDTKLFCGPKNNIRLTPEGERLLLDLTSAFDMLEASIETFDRSNGQSINLSCLGTLSMKWLIPKLKDFYLEYPDIKINLTADDNPVNLAKDNIDIAIRIGRTQSDNQDILIEMFDDYVGPVCSPSLINPNETFTECLLSKPLLHTITRQNAWDDWSSHTYKIKSKQQQIVYEHFYFMIEAAMSGLGIAIAPYILVKNELKMGNLIAPLGFKKNNLKYHILHKSTVNKPIQNLINWLITQSQLESDLLFNELSNSN</sequence>
<keyword evidence="5" id="KW-1133">Transmembrane helix</keyword>
<dbReference type="OrthoDB" id="6787458at2"/>
<evidence type="ECO:0000313" key="7">
    <source>
        <dbReference type="EMBL" id="TCK47552.1"/>
    </source>
</evidence>
<feature type="domain" description="HTH lysR-type" evidence="6">
    <location>
        <begin position="6"/>
        <end position="63"/>
    </location>
</feature>
<evidence type="ECO:0000256" key="1">
    <source>
        <dbReference type="ARBA" id="ARBA00009437"/>
    </source>
</evidence>
<dbReference type="SUPFAM" id="SSF53850">
    <property type="entry name" value="Periplasmic binding protein-like II"/>
    <property type="match status" value="1"/>
</dbReference>
<keyword evidence="2" id="KW-0805">Transcription regulation</keyword>
<dbReference type="Pfam" id="PF00126">
    <property type="entry name" value="HTH_1"/>
    <property type="match status" value="1"/>
</dbReference>
<evidence type="ECO:0000259" key="6">
    <source>
        <dbReference type="PROSITE" id="PS50931"/>
    </source>
</evidence>
<keyword evidence="3 7" id="KW-0238">DNA-binding</keyword>
<proteinExistence type="inferred from homology"/>
<dbReference type="Proteomes" id="UP000295565">
    <property type="component" value="Unassembled WGS sequence"/>
</dbReference>
<evidence type="ECO:0000256" key="4">
    <source>
        <dbReference type="ARBA" id="ARBA00023163"/>
    </source>
</evidence>
<protein>
    <submittedName>
        <fullName evidence="7">DNA-binding transcriptional LysR family regulator</fullName>
    </submittedName>
</protein>
<evidence type="ECO:0000256" key="2">
    <source>
        <dbReference type="ARBA" id="ARBA00023015"/>
    </source>
</evidence>
<dbReference type="RefSeq" id="WP_131913361.1">
    <property type="nucleotide sequence ID" value="NZ_OU594967.1"/>
</dbReference>
<dbReference type="InterPro" id="IPR036390">
    <property type="entry name" value="WH_DNA-bd_sf"/>
</dbReference>
<evidence type="ECO:0000256" key="3">
    <source>
        <dbReference type="ARBA" id="ARBA00023125"/>
    </source>
</evidence>
<keyword evidence="8" id="KW-1185">Reference proteome</keyword>
<dbReference type="GO" id="GO:0003700">
    <property type="term" value="F:DNA-binding transcription factor activity"/>
    <property type="evidence" value="ECO:0007669"/>
    <property type="project" value="InterPro"/>
</dbReference>
<comment type="similarity">
    <text evidence="1">Belongs to the LysR transcriptional regulatory family.</text>
</comment>
<dbReference type="PANTHER" id="PTHR30537:SF74">
    <property type="entry name" value="HTH-TYPE TRANSCRIPTIONAL REGULATOR TRPI"/>
    <property type="match status" value="1"/>
</dbReference>
<dbReference type="InterPro" id="IPR005119">
    <property type="entry name" value="LysR_subst-bd"/>
</dbReference>
<evidence type="ECO:0000256" key="5">
    <source>
        <dbReference type="SAM" id="Phobius"/>
    </source>
</evidence>
<dbReference type="SUPFAM" id="SSF46785">
    <property type="entry name" value="Winged helix' DNA-binding domain"/>
    <property type="match status" value="1"/>
</dbReference>
<reference evidence="7 8" key="1">
    <citation type="submission" date="2019-03" db="EMBL/GenBank/DDBJ databases">
        <title>Genomic Encyclopedia of Type Strains, Phase IV (KMG-IV): sequencing the most valuable type-strain genomes for metagenomic binning, comparative biology and taxonomic classification.</title>
        <authorList>
            <person name="Goeker M."/>
        </authorList>
    </citation>
    <scope>NUCLEOTIDE SEQUENCE [LARGE SCALE GENOMIC DNA]</scope>
    <source>
        <strain evidence="7 8">DSM 18577</strain>
    </source>
</reference>
<evidence type="ECO:0000313" key="8">
    <source>
        <dbReference type="Proteomes" id="UP000295565"/>
    </source>
</evidence>